<gene>
    <name evidence="3" type="ORF">KKI46_14210</name>
</gene>
<evidence type="ECO:0000259" key="2">
    <source>
        <dbReference type="SMART" id="SM00460"/>
    </source>
</evidence>
<dbReference type="Gene3D" id="3.10.620.30">
    <property type="match status" value="1"/>
</dbReference>
<dbReference type="Proteomes" id="UP000679498">
    <property type="component" value="Chromosome"/>
</dbReference>
<dbReference type="EMBL" id="CP075897">
    <property type="protein sequence ID" value="QWB29729.1"/>
    <property type="molecule type" value="Genomic_DNA"/>
</dbReference>
<keyword evidence="1" id="KW-0812">Transmembrane</keyword>
<keyword evidence="1" id="KW-1133">Transmembrane helix</keyword>
<dbReference type="Pfam" id="PF01841">
    <property type="entry name" value="Transglut_core"/>
    <property type="match status" value="1"/>
</dbReference>
<accession>A0ABX8G8N2</accession>
<feature type="domain" description="Transglutaminase-like" evidence="2">
    <location>
        <begin position="313"/>
        <end position="369"/>
    </location>
</feature>
<dbReference type="GeneID" id="88812847"/>
<keyword evidence="4" id="KW-1185">Reference proteome</keyword>
<organism evidence="3 4">
    <name type="scientific">Exiguobacterium acetylicum</name>
    <name type="common">Brevibacterium acetylicum</name>
    <dbReference type="NCBI Taxonomy" id="41170"/>
    <lineage>
        <taxon>Bacteria</taxon>
        <taxon>Bacillati</taxon>
        <taxon>Bacillota</taxon>
        <taxon>Bacilli</taxon>
        <taxon>Bacillales</taxon>
        <taxon>Bacillales Family XII. Incertae Sedis</taxon>
        <taxon>Exiguobacterium</taxon>
    </lineage>
</organism>
<sequence length="414" mass="48420">MMTYRSVQKLKMDAIIHFQLRRDIRQVRKKLLLWQDHPGKQFEVLQPIYQNMVYRTRKRTSRSAVEVEALIDRILNRLIKSRWSVLVAFGKLGIRAGLCLIGLFVSIVTLFAVFEEFDKTSFTVEPIKESIASFSETAGQWLDGVEWETETEATPEIVPSSNAKKMNPHSKHYRLPEQITTAEELGEAMAYHMNRQEQEFTVQFIGDINQFSRASDGAWKWLEKNEPYVFSMYDGGESEYLDYDYYVEYTFRFKYEVTPEQAQQVRRKVNQIVKKIPVDWSDEQKIRYVNDYVVRHTTYRLKSKESPYTPYSILMNGEGVCDGYALTTLLLLEAAGVEVRYIDGKVSSGLHAWNMVKVKGNWYHLDTTWNDPIPNRPDEVQEDYLMVSDKTLLNDHSWIKSKYPKTAPVDYAEN</sequence>
<feature type="transmembrane region" description="Helical" evidence="1">
    <location>
        <begin position="92"/>
        <end position="114"/>
    </location>
</feature>
<dbReference type="SUPFAM" id="SSF54001">
    <property type="entry name" value="Cysteine proteinases"/>
    <property type="match status" value="1"/>
</dbReference>
<reference evidence="3 4" key="1">
    <citation type="submission" date="2021-05" db="EMBL/GenBank/DDBJ databases">
        <title>Biocontrol using Exiguobacterium acetylicum SI17 against litchi downy blight caused by Peronophythora litchii.</title>
        <authorList>
            <person name="Zheng L."/>
        </authorList>
    </citation>
    <scope>NUCLEOTIDE SEQUENCE [LARGE SCALE GENOMIC DNA]</scope>
    <source>
        <strain evidence="3 4">SI17</strain>
    </source>
</reference>
<dbReference type="InterPro" id="IPR002931">
    <property type="entry name" value="Transglutaminase-like"/>
</dbReference>
<dbReference type="PANTHER" id="PTHR46333">
    <property type="entry name" value="CYTOKINESIS PROTEIN 3"/>
    <property type="match status" value="1"/>
</dbReference>
<name>A0ABX8G8N2_EXIAC</name>
<dbReference type="SMART" id="SM00460">
    <property type="entry name" value="TGc"/>
    <property type="match status" value="1"/>
</dbReference>
<proteinExistence type="predicted"/>
<evidence type="ECO:0000313" key="4">
    <source>
        <dbReference type="Proteomes" id="UP000679498"/>
    </source>
</evidence>
<dbReference type="RefSeq" id="WP_214729693.1">
    <property type="nucleotide sequence ID" value="NZ_CP075897.1"/>
</dbReference>
<dbReference type="InterPro" id="IPR038765">
    <property type="entry name" value="Papain-like_cys_pep_sf"/>
</dbReference>
<keyword evidence="1" id="KW-0472">Membrane</keyword>
<evidence type="ECO:0000313" key="3">
    <source>
        <dbReference type="EMBL" id="QWB29729.1"/>
    </source>
</evidence>
<dbReference type="PANTHER" id="PTHR46333:SF2">
    <property type="entry name" value="CYTOKINESIS PROTEIN 3"/>
    <property type="match status" value="1"/>
</dbReference>
<dbReference type="InterPro" id="IPR052557">
    <property type="entry name" value="CAP/Cytokinesis_protein"/>
</dbReference>
<protein>
    <recommendedName>
        <fullName evidence="2">Transglutaminase-like domain-containing protein</fullName>
    </recommendedName>
</protein>
<evidence type="ECO:0000256" key="1">
    <source>
        <dbReference type="SAM" id="Phobius"/>
    </source>
</evidence>